<sequence>MQDEYSWNGGRGGTSSFRLPENEGQGKWVLIAILFAVVLHGVVLLGLSKIDVILPEFVEKKEIQTQVVRVSPVDTTDSRPEITPPEKPEIEEPVAVVPPADELEMLEQLPEMDIDIKPDVETIQVPKISAAAIGELEGESKEPMKSTVFDPELPEMGKTEDFFPRAEDSQVAVDPGSRMAEKYDPDAYTETLRKGAGGESEDGLLKDFTSLDKMANMDGNTLLTTKALIGSDLLFEFNSAELKQSARVSLMKVAMLIHKHPNLVCWLDGHTDLIGGEEPNLKLSKARAMAVKRWLVDSMDLSNERIAVRGFGKSEPLIKEGTAEEQAPNRRVEIKMRKGRPSDEVTPGAVVAKPTADAPKAIRVMPTIPPPPKAIVEPEPEPETNRAQVVPEDEPEPAAPRRAIPVPE</sequence>
<evidence type="ECO:0000256" key="2">
    <source>
        <dbReference type="ARBA" id="ARBA00023136"/>
    </source>
</evidence>
<dbReference type="GO" id="GO:0009279">
    <property type="term" value="C:cell outer membrane"/>
    <property type="evidence" value="ECO:0007669"/>
    <property type="project" value="UniProtKB-SubCell"/>
</dbReference>
<dbReference type="InterPro" id="IPR006664">
    <property type="entry name" value="OMP_bac"/>
</dbReference>
<dbReference type="EMBL" id="AP026866">
    <property type="protein sequence ID" value="BDS05120.1"/>
    <property type="molecule type" value="Genomic_DNA"/>
</dbReference>
<dbReference type="AlphaFoldDB" id="A0AAT9FGL9"/>
<evidence type="ECO:0000259" key="7">
    <source>
        <dbReference type="PROSITE" id="PS51123"/>
    </source>
</evidence>
<organism evidence="8">
    <name type="scientific">Oceaniferula spumae</name>
    <dbReference type="NCBI Taxonomy" id="2979115"/>
    <lineage>
        <taxon>Bacteria</taxon>
        <taxon>Pseudomonadati</taxon>
        <taxon>Verrucomicrobiota</taxon>
        <taxon>Verrucomicrobiia</taxon>
        <taxon>Verrucomicrobiales</taxon>
        <taxon>Verrucomicrobiaceae</taxon>
        <taxon>Oceaniferula</taxon>
    </lineage>
</organism>
<dbReference type="CDD" id="cd07185">
    <property type="entry name" value="OmpA_C-like"/>
    <property type="match status" value="1"/>
</dbReference>
<accession>A0AAT9FGL9</accession>
<evidence type="ECO:0000313" key="8">
    <source>
        <dbReference type="EMBL" id="BDS05120.1"/>
    </source>
</evidence>
<evidence type="ECO:0000256" key="4">
    <source>
        <dbReference type="PROSITE-ProRule" id="PRU00473"/>
    </source>
</evidence>
<dbReference type="SUPFAM" id="SSF103088">
    <property type="entry name" value="OmpA-like"/>
    <property type="match status" value="1"/>
</dbReference>
<dbReference type="InterPro" id="IPR036737">
    <property type="entry name" value="OmpA-like_sf"/>
</dbReference>
<keyword evidence="3" id="KW-0998">Cell outer membrane</keyword>
<keyword evidence="2 4" id="KW-0472">Membrane</keyword>
<dbReference type="KEGG" id="osu:NT6N_01600"/>
<keyword evidence="6" id="KW-1133">Transmembrane helix</keyword>
<dbReference type="PANTHER" id="PTHR30329:SF21">
    <property type="entry name" value="LIPOPROTEIN YIAD-RELATED"/>
    <property type="match status" value="1"/>
</dbReference>
<feature type="region of interest" description="Disordered" evidence="5">
    <location>
        <begin position="139"/>
        <end position="159"/>
    </location>
</feature>
<evidence type="ECO:0000256" key="6">
    <source>
        <dbReference type="SAM" id="Phobius"/>
    </source>
</evidence>
<dbReference type="PROSITE" id="PS51123">
    <property type="entry name" value="OMPA_2"/>
    <property type="match status" value="1"/>
</dbReference>
<evidence type="ECO:0000256" key="1">
    <source>
        <dbReference type="ARBA" id="ARBA00004442"/>
    </source>
</evidence>
<feature type="region of interest" description="Disordered" evidence="5">
    <location>
        <begin position="353"/>
        <end position="408"/>
    </location>
</feature>
<keyword evidence="6" id="KW-0812">Transmembrane</keyword>
<evidence type="ECO:0000256" key="5">
    <source>
        <dbReference type="SAM" id="MobiDB-lite"/>
    </source>
</evidence>
<comment type="subcellular location">
    <subcellularLocation>
        <location evidence="1">Cell outer membrane</location>
    </subcellularLocation>
</comment>
<feature type="transmembrane region" description="Helical" evidence="6">
    <location>
        <begin position="28"/>
        <end position="47"/>
    </location>
</feature>
<dbReference type="InterPro" id="IPR050330">
    <property type="entry name" value="Bact_OuterMem_StrucFunc"/>
</dbReference>
<dbReference type="InterPro" id="IPR006665">
    <property type="entry name" value="OmpA-like"/>
</dbReference>
<name>A0AAT9FGL9_9BACT</name>
<evidence type="ECO:0000256" key="3">
    <source>
        <dbReference type="ARBA" id="ARBA00023237"/>
    </source>
</evidence>
<protein>
    <recommendedName>
        <fullName evidence="7">OmpA-like domain-containing protein</fullName>
    </recommendedName>
</protein>
<proteinExistence type="predicted"/>
<dbReference type="PANTHER" id="PTHR30329">
    <property type="entry name" value="STATOR ELEMENT OF FLAGELLAR MOTOR COMPLEX"/>
    <property type="match status" value="1"/>
</dbReference>
<reference evidence="8" key="1">
    <citation type="submission" date="2024-07" db="EMBL/GenBank/DDBJ databases">
        <title>Complete genome sequence of Verrucomicrobiaceae bacterium NT6N.</title>
        <authorList>
            <person name="Huang C."/>
            <person name="Takami H."/>
            <person name="Hamasaki K."/>
        </authorList>
    </citation>
    <scope>NUCLEOTIDE SEQUENCE</scope>
    <source>
        <strain evidence="8">NT6N</strain>
    </source>
</reference>
<dbReference type="Gene3D" id="3.30.1330.60">
    <property type="entry name" value="OmpA-like domain"/>
    <property type="match status" value="1"/>
</dbReference>
<dbReference type="Pfam" id="PF00691">
    <property type="entry name" value="OmpA"/>
    <property type="match status" value="1"/>
</dbReference>
<dbReference type="PRINTS" id="PR01021">
    <property type="entry name" value="OMPADOMAIN"/>
</dbReference>
<feature type="domain" description="OmpA-like" evidence="7">
    <location>
        <begin position="223"/>
        <end position="340"/>
    </location>
</feature>
<gene>
    <name evidence="8" type="ORF">NT6N_01600</name>
</gene>